<keyword evidence="4" id="KW-0804">Transcription</keyword>
<dbReference type="InterPro" id="IPR013249">
    <property type="entry name" value="RNA_pol_sigma70_r4_t2"/>
</dbReference>
<evidence type="ECO:0000256" key="5">
    <source>
        <dbReference type="SAM" id="Phobius"/>
    </source>
</evidence>
<dbReference type="PANTHER" id="PTHR43133:SF46">
    <property type="entry name" value="RNA POLYMERASE SIGMA-70 FACTOR ECF SUBFAMILY"/>
    <property type="match status" value="1"/>
</dbReference>
<evidence type="ECO:0000313" key="8">
    <source>
        <dbReference type="EMBL" id="HIZ01419.1"/>
    </source>
</evidence>
<dbReference type="Pfam" id="PF04542">
    <property type="entry name" value="Sigma70_r2"/>
    <property type="match status" value="1"/>
</dbReference>
<organism evidence="8 9">
    <name type="scientific">Candidatus Bacteroides merdipullorum</name>
    <dbReference type="NCBI Taxonomy" id="2838474"/>
    <lineage>
        <taxon>Bacteria</taxon>
        <taxon>Pseudomonadati</taxon>
        <taxon>Bacteroidota</taxon>
        <taxon>Bacteroidia</taxon>
        <taxon>Bacteroidales</taxon>
        <taxon>Bacteroidaceae</taxon>
        <taxon>Bacteroides</taxon>
    </lineage>
</organism>
<dbReference type="GO" id="GO:0006352">
    <property type="term" value="P:DNA-templated transcription initiation"/>
    <property type="evidence" value="ECO:0007669"/>
    <property type="project" value="InterPro"/>
</dbReference>
<keyword evidence="5" id="KW-0812">Transmembrane</keyword>
<dbReference type="InterPro" id="IPR013324">
    <property type="entry name" value="RNA_pol_sigma_r3/r4-like"/>
</dbReference>
<dbReference type="Gene3D" id="1.10.1740.10">
    <property type="match status" value="1"/>
</dbReference>
<feature type="transmembrane region" description="Helical" evidence="5">
    <location>
        <begin position="172"/>
        <end position="189"/>
    </location>
</feature>
<dbReference type="Gene3D" id="1.10.10.10">
    <property type="entry name" value="Winged helix-like DNA-binding domain superfamily/Winged helix DNA-binding domain"/>
    <property type="match status" value="1"/>
</dbReference>
<comment type="similarity">
    <text evidence="1">Belongs to the sigma-70 factor family. ECF subfamily.</text>
</comment>
<dbReference type="InterPro" id="IPR039425">
    <property type="entry name" value="RNA_pol_sigma-70-like"/>
</dbReference>
<name>A0A9D2CXC8_9BACE</name>
<dbReference type="CDD" id="cd06171">
    <property type="entry name" value="Sigma70_r4"/>
    <property type="match status" value="1"/>
</dbReference>
<dbReference type="GO" id="GO:0003677">
    <property type="term" value="F:DNA binding"/>
    <property type="evidence" value="ECO:0007669"/>
    <property type="project" value="InterPro"/>
</dbReference>
<reference evidence="8" key="2">
    <citation type="submission" date="2021-04" db="EMBL/GenBank/DDBJ databases">
        <authorList>
            <person name="Gilroy R."/>
        </authorList>
    </citation>
    <scope>NUCLEOTIDE SEQUENCE</scope>
    <source>
        <strain evidence="8">ChiHjej12B11-24981</strain>
    </source>
</reference>
<dbReference type="InterPro" id="IPR014284">
    <property type="entry name" value="RNA_pol_sigma-70_dom"/>
</dbReference>
<accession>A0A9D2CXC8</accession>
<feature type="domain" description="RNA polymerase sigma factor 70 region 4 type 2" evidence="7">
    <location>
        <begin position="115"/>
        <end position="166"/>
    </location>
</feature>
<evidence type="ECO:0000256" key="3">
    <source>
        <dbReference type="ARBA" id="ARBA00023082"/>
    </source>
</evidence>
<evidence type="ECO:0000256" key="2">
    <source>
        <dbReference type="ARBA" id="ARBA00023015"/>
    </source>
</evidence>
<dbReference type="InterPro" id="IPR013325">
    <property type="entry name" value="RNA_pol_sigma_r2"/>
</dbReference>
<keyword evidence="5" id="KW-1133">Transmembrane helix</keyword>
<evidence type="ECO:0000256" key="1">
    <source>
        <dbReference type="ARBA" id="ARBA00010641"/>
    </source>
</evidence>
<dbReference type="InterPro" id="IPR007627">
    <property type="entry name" value="RNA_pol_sigma70_r2"/>
</dbReference>
<dbReference type="NCBIfam" id="TIGR02985">
    <property type="entry name" value="Sig70_bacteroi1"/>
    <property type="match status" value="1"/>
</dbReference>
<dbReference type="InterPro" id="IPR036388">
    <property type="entry name" value="WH-like_DNA-bd_sf"/>
</dbReference>
<dbReference type="Pfam" id="PF08281">
    <property type="entry name" value="Sigma70_r4_2"/>
    <property type="match status" value="1"/>
</dbReference>
<feature type="domain" description="RNA polymerase sigma-70 region 2" evidence="6">
    <location>
        <begin position="12"/>
        <end position="74"/>
    </location>
</feature>
<evidence type="ECO:0000259" key="7">
    <source>
        <dbReference type="Pfam" id="PF08281"/>
    </source>
</evidence>
<evidence type="ECO:0000259" key="6">
    <source>
        <dbReference type="Pfam" id="PF04542"/>
    </source>
</evidence>
<dbReference type="GO" id="GO:0016987">
    <property type="term" value="F:sigma factor activity"/>
    <property type="evidence" value="ECO:0007669"/>
    <property type="project" value="UniProtKB-KW"/>
</dbReference>
<dbReference type="Proteomes" id="UP000824023">
    <property type="component" value="Unassembled WGS sequence"/>
</dbReference>
<comment type="caution">
    <text evidence="8">The sequence shown here is derived from an EMBL/GenBank/DDBJ whole genome shotgun (WGS) entry which is preliminary data.</text>
</comment>
<gene>
    <name evidence="8" type="ORF">H9819_04090</name>
</gene>
<dbReference type="EMBL" id="DXCK01000060">
    <property type="protein sequence ID" value="HIZ01419.1"/>
    <property type="molecule type" value="Genomic_DNA"/>
</dbReference>
<sequence length="190" mass="22668">MKKSFEEDYRMLFRRYYAGLSFYASRLVGEDDAEDIVQDVFMEIWKRKEDIELGEQAQALLYRSVYTRAINLINHRAVVEKHNAEEVELMKKKLEFYQPDESEVVRRIEDRELRVEIHRAINALPDKCREVFKLSYLYDMKNKEIADALNISLRTVEAHMYKALKILRGRLAHLRGMLLLLLFFLQGFVD</sequence>
<dbReference type="PANTHER" id="PTHR43133">
    <property type="entry name" value="RNA POLYMERASE ECF-TYPE SIGMA FACTO"/>
    <property type="match status" value="1"/>
</dbReference>
<reference evidence="8" key="1">
    <citation type="journal article" date="2021" name="PeerJ">
        <title>Extensive microbial diversity within the chicken gut microbiome revealed by metagenomics and culture.</title>
        <authorList>
            <person name="Gilroy R."/>
            <person name="Ravi A."/>
            <person name="Getino M."/>
            <person name="Pursley I."/>
            <person name="Horton D.L."/>
            <person name="Alikhan N.F."/>
            <person name="Baker D."/>
            <person name="Gharbi K."/>
            <person name="Hall N."/>
            <person name="Watson M."/>
            <person name="Adriaenssens E.M."/>
            <person name="Foster-Nyarko E."/>
            <person name="Jarju S."/>
            <person name="Secka A."/>
            <person name="Antonio M."/>
            <person name="Oren A."/>
            <person name="Chaudhuri R.R."/>
            <person name="La Ragione R."/>
            <person name="Hildebrand F."/>
            <person name="Pallen M.J."/>
        </authorList>
    </citation>
    <scope>NUCLEOTIDE SEQUENCE</scope>
    <source>
        <strain evidence="8">ChiHjej12B11-24981</strain>
    </source>
</reference>
<proteinExistence type="inferred from homology"/>
<keyword evidence="5" id="KW-0472">Membrane</keyword>
<dbReference type="SUPFAM" id="SSF88946">
    <property type="entry name" value="Sigma2 domain of RNA polymerase sigma factors"/>
    <property type="match status" value="1"/>
</dbReference>
<evidence type="ECO:0000313" key="9">
    <source>
        <dbReference type="Proteomes" id="UP000824023"/>
    </source>
</evidence>
<keyword evidence="2" id="KW-0805">Transcription regulation</keyword>
<dbReference type="NCBIfam" id="TIGR02937">
    <property type="entry name" value="sigma70-ECF"/>
    <property type="match status" value="1"/>
</dbReference>
<dbReference type="InterPro" id="IPR014327">
    <property type="entry name" value="RNA_pol_sigma70_bacteroid"/>
</dbReference>
<protein>
    <submittedName>
        <fullName evidence="8">RNA polymerase sigma-70 factor</fullName>
    </submittedName>
</protein>
<dbReference type="AlphaFoldDB" id="A0A9D2CXC8"/>
<keyword evidence="3" id="KW-0731">Sigma factor</keyword>
<evidence type="ECO:0000256" key="4">
    <source>
        <dbReference type="ARBA" id="ARBA00023163"/>
    </source>
</evidence>
<dbReference type="SUPFAM" id="SSF88659">
    <property type="entry name" value="Sigma3 and sigma4 domains of RNA polymerase sigma factors"/>
    <property type="match status" value="1"/>
</dbReference>